<dbReference type="Proteomes" id="UP000663829">
    <property type="component" value="Unassembled WGS sequence"/>
</dbReference>
<reference evidence="2" key="1">
    <citation type="submission" date="2021-02" db="EMBL/GenBank/DDBJ databases">
        <authorList>
            <person name="Nowell W R."/>
        </authorList>
    </citation>
    <scope>NUCLEOTIDE SEQUENCE</scope>
</reference>
<dbReference type="Proteomes" id="UP000681722">
    <property type="component" value="Unassembled WGS sequence"/>
</dbReference>
<dbReference type="InterPro" id="IPR027417">
    <property type="entry name" value="P-loop_NTPase"/>
</dbReference>
<organism evidence="2 4">
    <name type="scientific">Didymodactylos carnosus</name>
    <dbReference type="NCBI Taxonomy" id="1234261"/>
    <lineage>
        <taxon>Eukaryota</taxon>
        <taxon>Metazoa</taxon>
        <taxon>Spiralia</taxon>
        <taxon>Gnathifera</taxon>
        <taxon>Rotifera</taxon>
        <taxon>Eurotatoria</taxon>
        <taxon>Bdelloidea</taxon>
        <taxon>Philodinida</taxon>
        <taxon>Philodinidae</taxon>
        <taxon>Didymodactylos</taxon>
    </lineage>
</organism>
<proteinExistence type="predicted"/>
<comment type="caution">
    <text evidence="2">The sequence shown here is derived from an EMBL/GenBank/DDBJ whole genome shotgun (WGS) entry which is preliminary data.</text>
</comment>
<sequence length="703" mass="81469">MTTIPTEIVLTVRDPKSESIYLSLNEQLIKKLNEIQNELYQYLRLHATDDEELKIRLAKYTHLIDTTKKIRDTPESCPVLLSTTYGTEKIHSTLTYINDLLRLFENLIENGNTTLYDELLTRLPRIYAPYSTVGDEASIHESLGNLVIVDTPGPNEKSHSDLLKNIFQKELENAAIILVVLDFTALNTEADDFVAKSINDIRYIQHGHNSLYALLNKVDQRDRNSMTEEQAQEFVANTFSIKNDSEETRIYEIQARRALLSKQFLFELKSFTEGHDILQLPSAKDFIEQAFGVRGKKKIPTVEELREAVEDLWKESGFHSFLHGAIDSLVRKTTPRCLQAALIYCLSANEPLKENVKIGRNLLDKDAKNLEQEIIALKNDSKKLKEVMNTQKVVLQAAKNDAMLIVIKNEFNKAKTDGVNRLNTLFDELSKDEIDRKVLAAEKVQSFLSNILNRIFPTDRFLISPKLDLTFLTIKVLMGADLIYNSEEEAKTFIKGWNIQVHAISENALVDIRKVVNHNCQMLCNKLNVDLKLTTEEVLIEAQKRLTNTFDLVIRPPRLFDSEINEMEDNNEISVIERTYRSWWTLRLIDIPFTEGETDSDTRFRITLASLRSHCLQTLQNNIDAIQEHLETYIQNVLQKAFDRHFQKLDEYLKRYQGFVEQSLNRTFRTKEEKENFKIQLNELLNNFHQNFKDIKMKLQLLH</sequence>
<dbReference type="EMBL" id="CAJNOQ010021678">
    <property type="protein sequence ID" value="CAF1490366.1"/>
    <property type="molecule type" value="Genomic_DNA"/>
</dbReference>
<evidence type="ECO:0000256" key="1">
    <source>
        <dbReference type="SAM" id="Coils"/>
    </source>
</evidence>
<dbReference type="EMBL" id="CAJOBC010087167">
    <property type="protein sequence ID" value="CAF4353455.1"/>
    <property type="molecule type" value="Genomic_DNA"/>
</dbReference>
<dbReference type="Gene3D" id="3.40.50.300">
    <property type="entry name" value="P-loop containing nucleotide triphosphate hydrolases"/>
    <property type="match status" value="1"/>
</dbReference>
<evidence type="ECO:0008006" key="5">
    <source>
        <dbReference type="Google" id="ProtNLM"/>
    </source>
</evidence>
<accession>A0A815SGJ7</accession>
<dbReference type="SUPFAM" id="SSF52540">
    <property type="entry name" value="P-loop containing nucleoside triphosphate hydrolases"/>
    <property type="match status" value="1"/>
</dbReference>
<evidence type="ECO:0000313" key="2">
    <source>
        <dbReference type="EMBL" id="CAF1490366.1"/>
    </source>
</evidence>
<protein>
    <recommendedName>
        <fullName evidence="5">Dynamin-type G domain-containing protein</fullName>
    </recommendedName>
</protein>
<keyword evidence="1" id="KW-0175">Coiled coil</keyword>
<gene>
    <name evidence="2" type="ORF">GPM918_LOCUS36225</name>
    <name evidence="3" type="ORF">SRO942_LOCUS36954</name>
</gene>
<dbReference type="CDD" id="cd00882">
    <property type="entry name" value="Ras_like_GTPase"/>
    <property type="match status" value="1"/>
</dbReference>
<evidence type="ECO:0000313" key="4">
    <source>
        <dbReference type="Proteomes" id="UP000663829"/>
    </source>
</evidence>
<dbReference type="OrthoDB" id="9983858at2759"/>
<dbReference type="AlphaFoldDB" id="A0A815SGJ7"/>
<keyword evidence="4" id="KW-1185">Reference proteome</keyword>
<feature type="coiled-coil region" evidence="1">
    <location>
        <begin position="353"/>
        <end position="387"/>
    </location>
</feature>
<evidence type="ECO:0000313" key="3">
    <source>
        <dbReference type="EMBL" id="CAF4353455.1"/>
    </source>
</evidence>
<name>A0A815SGJ7_9BILA</name>